<accession>A0ACC3NFV0</accession>
<sequence>MDSDFANVQSAISAALVSTTRSASSLASEDLPFHRSLDSSLASRLDRQNARLLGLATGLLGAATATTETVRPPPSLKDVDSVESNWRAVVDVVDSLLERADTALDEFTGAVKRLSPGADVQGVGSRMPKTSKIAAQLKAQEIDKPQLLFEHVPTNRERGPFKPLLATKPHAVAPLAAEPVATDGDLQSYYPQPYQLEIEQYQYPSSVYTEATPIPYHPFDATTATFVDTQESLDEMLQHLKQAKEIAIDLEHHDQRTYIGIVSLMQISTRDRDWIVDTLKPWRRKLQTLNEVFADPNIIKVLHGAYMDIVWLQRDLGLYIVGLFDTHYAARALGYSGGSLAFLLKKFVNIDAQKQYQMADWRVRPLPQELFDYARSDTHYLLYIYDCMRNELIQRSGFSLPNQEGDKISHVLQRSSETALQRYEHPVYDLELGVGPMGWYKMLSRTPALFTKEQFAVFRAVHKWRDDVAREQDDSVHYIMPNHQIFSIVRELPTNRAALLGIAQPTTQTVRLRGDELLSVIIKAKQSGGDGPEMMDVLNRVEPHTSTGVAKRPPPSHSVAAFVPQAALATSETDETAVINGDALPLRNPTSAFWGRAFESSIHQQHQRRGLSTASAVQLSVPLPAITAEVFADPADAVSSTPVRLEPEPEPARTPAEAPEDDDVFILKELGKKRKRPTQEAMDGMAAQSDEVAIPDEEAERLREKAERKRVKKEAKRAAKMAAAAADTDPANANGVEEPFDYAFAPSMLNPPRESRDDMRARKKKEVNPYAKSLDAPKGLPRAQKERAGRTVTYK</sequence>
<gene>
    <name evidence="1" type="primary">RRP6_2</name>
    <name evidence="1" type="ORF">LTR37_007080</name>
</gene>
<proteinExistence type="predicted"/>
<evidence type="ECO:0000313" key="1">
    <source>
        <dbReference type="EMBL" id="KAK3715592.1"/>
    </source>
</evidence>
<name>A0ACC3NFV0_9PEZI</name>
<reference evidence="1" key="1">
    <citation type="submission" date="2023-07" db="EMBL/GenBank/DDBJ databases">
        <title>Black Yeasts Isolated from many extreme environments.</title>
        <authorList>
            <person name="Coleine C."/>
            <person name="Stajich J.E."/>
            <person name="Selbmann L."/>
        </authorList>
    </citation>
    <scope>NUCLEOTIDE SEQUENCE</scope>
    <source>
        <strain evidence="1">CCFEE 5714</strain>
    </source>
</reference>
<dbReference type="EMBL" id="JAUTXU010000048">
    <property type="protein sequence ID" value="KAK3715592.1"/>
    <property type="molecule type" value="Genomic_DNA"/>
</dbReference>
<organism evidence="1 2">
    <name type="scientific">Vermiconidia calcicola</name>
    <dbReference type="NCBI Taxonomy" id="1690605"/>
    <lineage>
        <taxon>Eukaryota</taxon>
        <taxon>Fungi</taxon>
        <taxon>Dikarya</taxon>
        <taxon>Ascomycota</taxon>
        <taxon>Pezizomycotina</taxon>
        <taxon>Dothideomycetes</taxon>
        <taxon>Dothideomycetidae</taxon>
        <taxon>Mycosphaerellales</taxon>
        <taxon>Extremaceae</taxon>
        <taxon>Vermiconidia</taxon>
    </lineage>
</organism>
<keyword evidence="2" id="KW-1185">Reference proteome</keyword>
<protein>
    <submittedName>
        <fullName evidence="1">Exosome nuclease subunit</fullName>
    </submittedName>
</protein>
<comment type="caution">
    <text evidence="1">The sequence shown here is derived from an EMBL/GenBank/DDBJ whole genome shotgun (WGS) entry which is preliminary data.</text>
</comment>
<dbReference type="Proteomes" id="UP001281147">
    <property type="component" value="Unassembled WGS sequence"/>
</dbReference>
<evidence type="ECO:0000313" key="2">
    <source>
        <dbReference type="Proteomes" id="UP001281147"/>
    </source>
</evidence>